<keyword evidence="9" id="KW-1185">Reference proteome</keyword>
<dbReference type="Gene3D" id="2.40.30.170">
    <property type="match status" value="1"/>
</dbReference>
<dbReference type="Proteomes" id="UP000434582">
    <property type="component" value="Unassembled WGS sequence"/>
</dbReference>
<dbReference type="InterPro" id="IPR058624">
    <property type="entry name" value="MdtA-like_HH"/>
</dbReference>
<dbReference type="PANTHER" id="PTHR30158">
    <property type="entry name" value="ACRA/E-RELATED COMPONENT OF DRUG EFFLUX TRANSPORTER"/>
    <property type="match status" value="1"/>
</dbReference>
<dbReference type="GO" id="GO:0046677">
    <property type="term" value="P:response to antibiotic"/>
    <property type="evidence" value="ECO:0007669"/>
    <property type="project" value="TreeGrafter"/>
</dbReference>
<evidence type="ECO:0000259" key="4">
    <source>
        <dbReference type="Pfam" id="PF25876"/>
    </source>
</evidence>
<dbReference type="Pfam" id="PF25876">
    <property type="entry name" value="HH_MFP_RND"/>
    <property type="match status" value="1"/>
</dbReference>
<organism evidence="8 9">
    <name type="scientific">Roseospira navarrensis</name>
    <dbReference type="NCBI Taxonomy" id="140058"/>
    <lineage>
        <taxon>Bacteria</taxon>
        <taxon>Pseudomonadati</taxon>
        <taxon>Pseudomonadota</taxon>
        <taxon>Alphaproteobacteria</taxon>
        <taxon>Rhodospirillales</taxon>
        <taxon>Rhodospirillaceae</taxon>
        <taxon>Roseospira</taxon>
    </lineage>
</organism>
<evidence type="ECO:0000313" key="9">
    <source>
        <dbReference type="Proteomes" id="UP000434582"/>
    </source>
</evidence>
<dbReference type="OrthoDB" id="9800613at2"/>
<feature type="domain" description="Multidrug resistance protein MdtA-like beta-barrel" evidence="6">
    <location>
        <begin position="218"/>
        <end position="304"/>
    </location>
</feature>
<dbReference type="Pfam" id="PF25917">
    <property type="entry name" value="BSH_RND"/>
    <property type="match status" value="1"/>
</dbReference>
<dbReference type="EMBL" id="WIVE01000070">
    <property type="protein sequence ID" value="MQX38103.1"/>
    <property type="molecule type" value="Genomic_DNA"/>
</dbReference>
<evidence type="ECO:0000256" key="2">
    <source>
        <dbReference type="ARBA" id="ARBA00009477"/>
    </source>
</evidence>
<dbReference type="NCBIfam" id="TIGR01730">
    <property type="entry name" value="RND_mfp"/>
    <property type="match status" value="1"/>
</dbReference>
<sequence length="412" mass="43279">MSMSRRGPAALAVILLFAVSVSVFVLGAGADTAAAQAPQGERPPQAVTVVPMVTQAVTLLSELPGRVVASGVAEVRPQVDGIIIERLYDEGSDVTVGQPLYRIDDATYRARLASAEAQVAQARAALRAADRDANRQDQLVREKVASVRTLDEAVAARDTAAAAVQVAEADLQTAQIDLDRTIITAPLNGVIGRSLTTQGALVTSGQAQPLATIRTIDPVLVDVTQSAAEILAWRRGQHAAPPSGQADAVSLILADGVRYEHDGSLKAAEPYVNEQTGVVTLRLQFQNPDRLLLPGMYVRVLMPQGVLENVVLTPQRAVTYDRRGRPIALVVNADNVVEERTLDIVEARGSDWIVRDGLSDGDRVIVAGLQKVRPGATVTPQAADAPASGSDSDSAANANANADADATSAPRP</sequence>
<accession>A0A7X1ZGX3</accession>
<dbReference type="SUPFAM" id="SSF111369">
    <property type="entry name" value="HlyD-like secretion proteins"/>
    <property type="match status" value="1"/>
</dbReference>
<dbReference type="InterPro" id="IPR006143">
    <property type="entry name" value="RND_pump_MFP"/>
</dbReference>
<dbReference type="PANTHER" id="PTHR30158:SF3">
    <property type="entry name" value="MULTIDRUG EFFLUX PUMP SUBUNIT ACRA-RELATED"/>
    <property type="match status" value="1"/>
</dbReference>
<evidence type="ECO:0000259" key="7">
    <source>
        <dbReference type="Pfam" id="PF25967"/>
    </source>
</evidence>
<dbReference type="Pfam" id="PF25967">
    <property type="entry name" value="RND-MFP_C"/>
    <property type="match status" value="1"/>
</dbReference>
<dbReference type="AlphaFoldDB" id="A0A7X1ZGX3"/>
<dbReference type="Gene3D" id="1.10.287.470">
    <property type="entry name" value="Helix hairpin bin"/>
    <property type="match status" value="1"/>
</dbReference>
<dbReference type="InterPro" id="IPR058625">
    <property type="entry name" value="MdtA-like_BSH"/>
</dbReference>
<feature type="domain" description="Multidrug resistance protein MdtA-like alpha-helical hairpin" evidence="4">
    <location>
        <begin position="112"/>
        <end position="181"/>
    </location>
</feature>
<evidence type="ECO:0000259" key="6">
    <source>
        <dbReference type="Pfam" id="PF25944"/>
    </source>
</evidence>
<dbReference type="Gene3D" id="2.40.50.100">
    <property type="match status" value="1"/>
</dbReference>
<evidence type="ECO:0000259" key="5">
    <source>
        <dbReference type="Pfam" id="PF25917"/>
    </source>
</evidence>
<dbReference type="InterPro" id="IPR058626">
    <property type="entry name" value="MdtA-like_b-barrel"/>
</dbReference>
<dbReference type="RefSeq" id="WP_153346228.1">
    <property type="nucleotide sequence ID" value="NZ_WIVE01000070.1"/>
</dbReference>
<gene>
    <name evidence="8" type="ORF">GHC57_16420</name>
</gene>
<evidence type="ECO:0000256" key="1">
    <source>
        <dbReference type="ARBA" id="ARBA00004196"/>
    </source>
</evidence>
<feature type="compositionally biased region" description="Low complexity" evidence="3">
    <location>
        <begin position="382"/>
        <end position="412"/>
    </location>
</feature>
<comment type="caution">
    <text evidence="8">The sequence shown here is derived from an EMBL/GenBank/DDBJ whole genome shotgun (WGS) entry which is preliminary data.</text>
</comment>
<dbReference type="GO" id="GO:0005886">
    <property type="term" value="C:plasma membrane"/>
    <property type="evidence" value="ECO:0007669"/>
    <property type="project" value="UniProtKB-SubCell"/>
</dbReference>
<dbReference type="GO" id="GO:0022857">
    <property type="term" value="F:transmembrane transporter activity"/>
    <property type="evidence" value="ECO:0007669"/>
    <property type="project" value="InterPro"/>
</dbReference>
<feature type="domain" description="Multidrug resistance protein MdtA-like C-terminal permuted SH3" evidence="7">
    <location>
        <begin position="309"/>
        <end position="371"/>
    </location>
</feature>
<feature type="region of interest" description="Disordered" evidence="3">
    <location>
        <begin position="375"/>
        <end position="412"/>
    </location>
</feature>
<name>A0A7X1ZGX3_9PROT</name>
<evidence type="ECO:0000313" key="8">
    <source>
        <dbReference type="EMBL" id="MQX38103.1"/>
    </source>
</evidence>
<dbReference type="Pfam" id="PF25944">
    <property type="entry name" value="Beta-barrel_RND"/>
    <property type="match status" value="1"/>
</dbReference>
<comment type="subcellular location">
    <subcellularLocation>
        <location evidence="1">Cell envelope</location>
    </subcellularLocation>
</comment>
<dbReference type="FunFam" id="2.40.420.20:FF:000001">
    <property type="entry name" value="Efflux RND transporter periplasmic adaptor subunit"/>
    <property type="match status" value="1"/>
</dbReference>
<comment type="similarity">
    <text evidence="2">Belongs to the membrane fusion protein (MFP) (TC 8.A.1) family.</text>
</comment>
<feature type="domain" description="Multidrug resistance protein MdtA-like barrel-sandwich hybrid" evidence="5">
    <location>
        <begin position="72"/>
        <end position="213"/>
    </location>
</feature>
<reference evidence="8 9" key="1">
    <citation type="submission" date="2019-10" db="EMBL/GenBank/DDBJ databases">
        <title>Draft whole-genome sequence of the purple nonsulfur photosynthetic bacterium Roseospira navarrensis DSM 15114.</title>
        <authorList>
            <person name="Kyndt J.A."/>
            <person name="Meyer T.E."/>
        </authorList>
    </citation>
    <scope>NUCLEOTIDE SEQUENCE [LARGE SCALE GENOMIC DNA]</scope>
    <source>
        <strain evidence="8 9">DSM 15114</strain>
    </source>
</reference>
<dbReference type="Gene3D" id="2.40.420.20">
    <property type="match status" value="1"/>
</dbReference>
<protein>
    <submittedName>
        <fullName evidence="8">Efflux RND transporter periplasmic adaptor subunit</fullName>
    </submittedName>
</protein>
<proteinExistence type="inferred from homology"/>
<evidence type="ECO:0000256" key="3">
    <source>
        <dbReference type="SAM" id="MobiDB-lite"/>
    </source>
</evidence>
<dbReference type="InterPro" id="IPR058627">
    <property type="entry name" value="MdtA-like_C"/>
</dbReference>